<keyword evidence="8 20" id="KW-0444">Lipid biosynthesis</keyword>
<comment type="pathway">
    <text evidence="3 20">Phospholipid metabolism; CDP-diacylglycerol biosynthesis; CDP-diacylglycerol from sn-glycerol 3-phosphate: step 3/3.</text>
</comment>
<comment type="similarity">
    <text evidence="5 20">Belongs to the TAM41 family.</text>
</comment>
<keyword evidence="12 20" id="KW-0460">Magnesium</keyword>
<proteinExistence type="inferred from homology"/>
<evidence type="ECO:0000256" key="1">
    <source>
        <dbReference type="ARBA" id="ARBA00001946"/>
    </source>
</evidence>
<dbReference type="GO" id="GO:0004605">
    <property type="term" value="F:phosphatidate cytidylyltransferase activity"/>
    <property type="evidence" value="ECO:0007669"/>
    <property type="project" value="UniProtKB-UniRule"/>
</dbReference>
<dbReference type="Pfam" id="PF09139">
    <property type="entry name" value="Tam41_Mmp37"/>
    <property type="match status" value="1"/>
</dbReference>
<organism evidence="21 22">
    <name type="scientific">Parascaris univalens</name>
    <name type="common">Nematode worm</name>
    <dbReference type="NCBI Taxonomy" id="6257"/>
    <lineage>
        <taxon>Eukaryota</taxon>
        <taxon>Metazoa</taxon>
        <taxon>Ecdysozoa</taxon>
        <taxon>Nematoda</taxon>
        <taxon>Chromadorea</taxon>
        <taxon>Rhabditida</taxon>
        <taxon>Spirurina</taxon>
        <taxon>Ascaridomorpha</taxon>
        <taxon>Ascaridoidea</taxon>
        <taxon>Ascarididae</taxon>
        <taxon>Parascaris</taxon>
    </lineage>
</organism>
<evidence type="ECO:0000256" key="3">
    <source>
        <dbReference type="ARBA" id="ARBA00005119"/>
    </source>
</evidence>
<keyword evidence="14 20" id="KW-0496">Mitochondrion</keyword>
<comment type="pathway">
    <text evidence="4">Lipid metabolism.</text>
</comment>
<dbReference type="AlphaFoldDB" id="A0A915BPY9"/>
<dbReference type="InterPro" id="IPR015222">
    <property type="entry name" value="Tam41"/>
</dbReference>
<dbReference type="Proteomes" id="UP000887569">
    <property type="component" value="Unplaced"/>
</dbReference>
<keyword evidence="16 20" id="KW-0594">Phospholipid biosynthesis</keyword>
<evidence type="ECO:0000256" key="4">
    <source>
        <dbReference type="ARBA" id="ARBA00005189"/>
    </source>
</evidence>
<evidence type="ECO:0000256" key="12">
    <source>
        <dbReference type="ARBA" id="ARBA00022842"/>
    </source>
</evidence>
<keyword evidence="11 20" id="KW-0999">Mitochondrion inner membrane</keyword>
<evidence type="ECO:0000256" key="20">
    <source>
        <dbReference type="PIRNR" id="PIRNR028840"/>
    </source>
</evidence>
<keyword evidence="21" id="KW-1185">Reference proteome</keyword>
<dbReference type="GO" id="GO:0032049">
    <property type="term" value="P:cardiolipin biosynthetic process"/>
    <property type="evidence" value="ECO:0007669"/>
    <property type="project" value="UniProtKB-UniRule"/>
</dbReference>
<evidence type="ECO:0000256" key="7">
    <source>
        <dbReference type="ARBA" id="ARBA00018337"/>
    </source>
</evidence>
<evidence type="ECO:0000256" key="5">
    <source>
        <dbReference type="ARBA" id="ARBA00005458"/>
    </source>
</evidence>
<dbReference type="GO" id="GO:0005743">
    <property type="term" value="C:mitochondrial inner membrane"/>
    <property type="evidence" value="ECO:0007669"/>
    <property type="project" value="UniProtKB-SubCell"/>
</dbReference>
<dbReference type="GO" id="GO:0016024">
    <property type="term" value="P:CDP-diacylglycerol biosynthetic process"/>
    <property type="evidence" value="ECO:0007669"/>
    <property type="project" value="UniProtKB-UniRule"/>
</dbReference>
<protein>
    <recommendedName>
        <fullName evidence="7 20">Phosphatidate cytidylyltransferase, mitochondrial</fullName>
        <ecNumber evidence="6 20">2.7.7.41</ecNumber>
    </recommendedName>
    <alternativeName>
        <fullName evidence="18 20">CDP-diacylglycerol synthase</fullName>
    </alternativeName>
    <alternativeName>
        <fullName evidence="19 20">Mitochondrial translocator assembly and maintenance protein 41 homolog</fullName>
    </alternativeName>
</protein>
<keyword evidence="17 20" id="KW-1208">Phospholipid metabolism</keyword>
<comment type="function">
    <text evidence="20">Catalyzes the conversion of phosphatidic acid (PA) to CDP-diacylglycerol (CDP-DAG), an essential intermediate in the synthesis of phosphatidylglycerol, cardiolipin and phosphatidylinositol.</text>
</comment>
<evidence type="ECO:0000313" key="22">
    <source>
        <dbReference type="WBParaSite" id="PgR051X_g040_t01"/>
    </source>
</evidence>
<evidence type="ECO:0000256" key="11">
    <source>
        <dbReference type="ARBA" id="ARBA00022792"/>
    </source>
</evidence>
<keyword evidence="13 20" id="KW-0443">Lipid metabolism</keyword>
<dbReference type="WBParaSite" id="PgR051X_g040_t01">
    <property type="protein sequence ID" value="PgR051X_g040_t01"/>
    <property type="gene ID" value="PgR051X_g040"/>
</dbReference>
<evidence type="ECO:0000256" key="16">
    <source>
        <dbReference type="ARBA" id="ARBA00023209"/>
    </source>
</evidence>
<comment type="catalytic activity">
    <reaction evidence="20">
        <text>a 1,2-diacyl-sn-glycero-3-phosphate + CTP + H(+) = a CDP-1,2-diacyl-sn-glycerol + diphosphate</text>
        <dbReference type="Rhea" id="RHEA:16229"/>
        <dbReference type="ChEBI" id="CHEBI:15378"/>
        <dbReference type="ChEBI" id="CHEBI:33019"/>
        <dbReference type="ChEBI" id="CHEBI:37563"/>
        <dbReference type="ChEBI" id="CHEBI:58332"/>
        <dbReference type="ChEBI" id="CHEBI:58608"/>
        <dbReference type="EC" id="2.7.7.41"/>
    </reaction>
</comment>
<dbReference type="PANTHER" id="PTHR13619">
    <property type="entry name" value="PHOSPHATIDATE CYTIDYLYLTRANSFERASE, MITOCHONDRIAL"/>
    <property type="match status" value="1"/>
</dbReference>
<evidence type="ECO:0000256" key="17">
    <source>
        <dbReference type="ARBA" id="ARBA00023264"/>
    </source>
</evidence>
<evidence type="ECO:0000256" key="8">
    <source>
        <dbReference type="ARBA" id="ARBA00022516"/>
    </source>
</evidence>
<evidence type="ECO:0000313" key="21">
    <source>
        <dbReference type="Proteomes" id="UP000887569"/>
    </source>
</evidence>
<sequence>MPSDEQREHLGTLLECVPLNTIRFAFAYGSGAIAQYGSQTEDKMVDFIVASSNSYKFHEENLDRNPSHYSMIRRLGARSITNMQRNFAARVFYNTLIRYKGRLLKYGVVECDDLQRDLLDWRWLYLAGRLHKPIMHIVPPTEALASALRENRTSAVQAALLLLPDTFNLEQFFSQIVSLSYHGDLRMFFGEDKKKIEKIVKGSSQHLHDIYVPILESDSRTLVRGFRVEQDLGTASIYHRMQLLPCTVLERLQRAANRRDAKQRDIEEVTFSLAHRLDASHQLADAIHSIVAPAALQQTIKNALSAGFVRSTIYSCNKIAKMFKSLSFMR</sequence>
<evidence type="ECO:0000256" key="13">
    <source>
        <dbReference type="ARBA" id="ARBA00023098"/>
    </source>
</evidence>
<dbReference type="EC" id="2.7.7.41" evidence="6 20"/>
<keyword evidence="9 20" id="KW-0808">Transferase</keyword>
<evidence type="ECO:0000256" key="19">
    <source>
        <dbReference type="ARBA" id="ARBA00031502"/>
    </source>
</evidence>
<evidence type="ECO:0000256" key="6">
    <source>
        <dbReference type="ARBA" id="ARBA00012487"/>
    </source>
</evidence>
<evidence type="ECO:0000256" key="9">
    <source>
        <dbReference type="ARBA" id="ARBA00022679"/>
    </source>
</evidence>
<evidence type="ECO:0000256" key="10">
    <source>
        <dbReference type="ARBA" id="ARBA00022695"/>
    </source>
</evidence>
<dbReference type="PIRSF" id="PIRSF028840">
    <property type="entry name" value="Mmp37"/>
    <property type="match status" value="1"/>
</dbReference>
<evidence type="ECO:0000256" key="2">
    <source>
        <dbReference type="ARBA" id="ARBA00004443"/>
    </source>
</evidence>
<evidence type="ECO:0000256" key="15">
    <source>
        <dbReference type="ARBA" id="ARBA00023136"/>
    </source>
</evidence>
<evidence type="ECO:0000256" key="18">
    <source>
        <dbReference type="ARBA" id="ARBA00029893"/>
    </source>
</evidence>
<keyword evidence="15 20" id="KW-0472">Membrane</keyword>
<accession>A0A915BPY9</accession>
<reference evidence="22" key="1">
    <citation type="submission" date="2022-11" db="UniProtKB">
        <authorList>
            <consortium name="WormBaseParasite"/>
        </authorList>
    </citation>
    <scope>IDENTIFICATION</scope>
</reference>
<comment type="cofactor">
    <cofactor evidence="1 20">
        <name>Mg(2+)</name>
        <dbReference type="ChEBI" id="CHEBI:18420"/>
    </cofactor>
</comment>
<comment type="subcellular location">
    <subcellularLocation>
        <location evidence="2 20">Mitochondrion inner membrane</location>
        <topology evidence="2 20">Peripheral membrane protein</topology>
        <orientation evidence="2 20">Matrix side</orientation>
    </subcellularLocation>
</comment>
<evidence type="ECO:0000256" key="14">
    <source>
        <dbReference type="ARBA" id="ARBA00023128"/>
    </source>
</evidence>
<name>A0A915BPY9_PARUN</name>
<dbReference type="PANTHER" id="PTHR13619:SF0">
    <property type="entry name" value="PHOSPHATIDATE CYTIDYLYLTRANSFERASE, MITOCHONDRIAL"/>
    <property type="match status" value="1"/>
</dbReference>
<keyword evidence="10 20" id="KW-0548">Nucleotidyltransferase</keyword>